<dbReference type="Proteomes" id="UP000317303">
    <property type="component" value="Unassembled WGS sequence"/>
</dbReference>
<dbReference type="PROSITE" id="PS50975">
    <property type="entry name" value="ATP_GRASP"/>
    <property type="match status" value="1"/>
</dbReference>
<sequence length="428" mass="48242">MTRNVFVLGLDQGNLDQLRNIPGTDDCVFHGLLTEEELVSGEQVALGELLDKAERQLADFDGTIDAIIGYWDFPTSSMVPILCRRHGLRSASLDAVVTCEHKYWSRLRQQEVIDEYPRFGLVNLDDTEPPEGVRYPMWIKPVKAYSSELAFHVRDADEFAAALAETREGIDRIGKPFQQVMEFLDPPEEIAAIGGKACIAEEAVTGSQVTVEGYSTGDYTHVYGVIDSHTYPESSSFLRYQYPSSLPASVQRRLADISIRVIDHIGLTDVAFNIEYFWDADSDTIRLLEINPRHSQSHARLFTEVDGVPNHQCTLRLALGEDPDLPHRQGPHRLAAKWFLRRFADGVVRRVPTDQEIADLEARHPGCHVEVGVEEGERLSAKHGEDSYSYVLAMVHVGADDERELTERYERCVEELPFEIEDVDTSGR</sequence>
<dbReference type="OrthoDB" id="8441067at2"/>
<dbReference type="GO" id="GO:0046872">
    <property type="term" value="F:metal ion binding"/>
    <property type="evidence" value="ECO:0007669"/>
    <property type="project" value="InterPro"/>
</dbReference>
<evidence type="ECO:0000313" key="6">
    <source>
        <dbReference type="EMBL" id="TWH18834.1"/>
    </source>
</evidence>
<reference evidence="6 7" key="1">
    <citation type="submission" date="2019-07" db="EMBL/GenBank/DDBJ databases">
        <title>R&amp;d 2014.</title>
        <authorList>
            <person name="Klenk H.-P."/>
        </authorList>
    </citation>
    <scope>NUCLEOTIDE SEQUENCE [LARGE SCALE GENOMIC DNA]</scope>
    <source>
        <strain evidence="6 7">DSM 43194</strain>
    </source>
</reference>
<proteinExistence type="predicted"/>
<organism evidence="6 7">
    <name type="scientific">Prauserella rugosa</name>
    <dbReference type="NCBI Taxonomy" id="43354"/>
    <lineage>
        <taxon>Bacteria</taxon>
        <taxon>Bacillati</taxon>
        <taxon>Actinomycetota</taxon>
        <taxon>Actinomycetes</taxon>
        <taxon>Pseudonocardiales</taxon>
        <taxon>Pseudonocardiaceae</taxon>
        <taxon>Prauserella</taxon>
    </lineage>
</organism>
<dbReference type="GO" id="GO:0005524">
    <property type="term" value="F:ATP binding"/>
    <property type="evidence" value="ECO:0007669"/>
    <property type="project" value="UniProtKB-UniRule"/>
</dbReference>
<gene>
    <name evidence="6" type="ORF">JD82_00655</name>
</gene>
<evidence type="ECO:0000313" key="7">
    <source>
        <dbReference type="Proteomes" id="UP000317303"/>
    </source>
</evidence>
<dbReference type="SUPFAM" id="SSF56059">
    <property type="entry name" value="Glutathione synthetase ATP-binding domain-like"/>
    <property type="match status" value="1"/>
</dbReference>
<dbReference type="PANTHER" id="PTHR43585:SF2">
    <property type="entry name" value="ATP-GRASP ENZYME FSQD"/>
    <property type="match status" value="1"/>
</dbReference>
<dbReference type="InterPro" id="IPR011761">
    <property type="entry name" value="ATP-grasp"/>
</dbReference>
<keyword evidence="1" id="KW-0436">Ligase</keyword>
<protein>
    <submittedName>
        <fullName evidence="6">ATP-grasp domain-containing protein</fullName>
    </submittedName>
</protein>
<dbReference type="PANTHER" id="PTHR43585">
    <property type="entry name" value="FUMIPYRROLE BIOSYNTHESIS PROTEIN C"/>
    <property type="match status" value="1"/>
</dbReference>
<keyword evidence="2 4" id="KW-0547">Nucleotide-binding</keyword>
<dbReference type="InterPro" id="IPR052032">
    <property type="entry name" value="ATP-dep_AA_Ligase"/>
</dbReference>
<evidence type="ECO:0000256" key="2">
    <source>
        <dbReference type="ARBA" id="ARBA00022741"/>
    </source>
</evidence>
<dbReference type="EMBL" id="VLJV01000001">
    <property type="protein sequence ID" value="TWH18834.1"/>
    <property type="molecule type" value="Genomic_DNA"/>
</dbReference>
<dbReference type="Pfam" id="PF13535">
    <property type="entry name" value="ATP-grasp_4"/>
    <property type="match status" value="1"/>
</dbReference>
<keyword evidence="7" id="KW-1185">Reference proteome</keyword>
<keyword evidence="3 4" id="KW-0067">ATP-binding</keyword>
<dbReference type="AlphaFoldDB" id="A0A660C924"/>
<accession>A0A660C924</accession>
<evidence type="ECO:0000259" key="5">
    <source>
        <dbReference type="PROSITE" id="PS50975"/>
    </source>
</evidence>
<dbReference type="RefSeq" id="WP_030531892.1">
    <property type="nucleotide sequence ID" value="NZ_JOIJ01000006.1"/>
</dbReference>
<dbReference type="GO" id="GO:0016874">
    <property type="term" value="F:ligase activity"/>
    <property type="evidence" value="ECO:0007669"/>
    <property type="project" value="UniProtKB-KW"/>
</dbReference>
<name>A0A660C924_9PSEU</name>
<comment type="caution">
    <text evidence="6">The sequence shown here is derived from an EMBL/GenBank/DDBJ whole genome shotgun (WGS) entry which is preliminary data.</text>
</comment>
<evidence type="ECO:0000256" key="3">
    <source>
        <dbReference type="ARBA" id="ARBA00022840"/>
    </source>
</evidence>
<dbReference type="Gene3D" id="3.30.470.20">
    <property type="entry name" value="ATP-grasp fold, B domain"/>
    <property type="match status" value="1"/>
</dbReference>
<feature type="domain" description="ATP-grasp" evidence="5">
    <location>
        <begin position="105"/>
        <end position="319"/>
    </location>
</feature>
<evidence type="ECO:0000256" key="1">
    <source>
        <dbReference type="ARBA" id="ARBA00022598"/>
    </source>
</evidence>
<evidence type="ECO:0000256" key="4">
    <source>
        <dbReference type="PROSITE-ProRule" id="PRU00409"/>
    </source>
</evidence>